<gene>
    <name evidence="2" type="ORF">K491DRAFT_672640</name>
</gene>
<dbReference type="InterPro" id="IPR029058">
    <property type="entry name" value="AB_hydrolase_fold"/>
</dbReference>
<evidence type="ECO:0000313" key="2">
    <source>
        <dbReference type="EMBL" id="KAF2662784.1"/>
    </source>
</evidence>
<dbReference type="Proteomes" id="UP000799324">
    <property type="component" value="Unassembled WGS sequence"/>
</dbReference>
<dbReference type="InterPro" id="IPR002018">
    <property type="entry name" value="CarbesteraseB"/>
</dbReference>
<dbReference type="Pfam" id="PF00135">
    <property type="entry name" value="COesterase"/>
    <property type="match status" value="1"/>
</dbReference>
<accession>A0A6A6TVX4</accession>
<dbReference type="AlphaFoldDB" id="A0A6A6TVX4"/>
<reference evidence="2" key="1">
    <citation type="journal article" date="2020" name="Stud. Mycol.">
        <title>101 Dothideomycetes genomes: a test case for predicting lifestyles and emergence of pathogens.</title>
        <authorList>
            <person name="Haridas S."/>
            <person name="Albert R."/>
            <person name="Binder M."/>
            <person name="Bloem J."/>
            <person name="Labutti K."/>
            <person name="Salamov A."/>
            <person name="Andreopoulos B."/>
            <person name="Baker S."/>
            <person name="Barry K."/>
            <person name="Bills G."/>
            <person name="Bluhm B."/>
            <person name="Cannon C."/>
            <person name="Castanera R."/>
            <person name="Culley D."/>
            <person name="Daum C."/>
            <person name="Ezra D."/>
            <person name="Gonzalez J."/>
            <person name="Henrissat B."/>
            <person name="Kuo A."/>
            <person name="Liang C."/>
            <person name="Lipzen A."/>
            <person name="Lutzoni F."/>
            <person name="Magnuson J."/>
            <person name="Mondo S."/>
            <person name="Nolan M."/>
            <person name="Ohm R."/>
            <person name="Pangilinan J."/>
            <person name="Park H.-J."/>
            <person name="Ramirez L."/>
            <person name="Alfaro M."/>
            <person name="Sun H."/>
            <person name="Tritt A."/>
            <person name="Yoshinaga Y."/>
            <person name="Zwiers L.-H."/>
            <person name="Turgeon B."/>
            <person name="Goodwin S."/>
            <person name="Spatafora J."/>
            <person name="Crous P."/>
            <person name="Grigoriev I."/>
        </authorList>
    </citation>
    <scope>NUCLEOTIDE SEQUENCE</scope>
    <source>
        <strain evidence="2">CBS 122681</strain>
    </source>
</reference>
<proteinExistence type="predicted"/>
<evidence type="ECO:0000313" key="3">
    <source>
        <dbReference type="Proteomes" id="UP000799324"/>
    </source>
</evidence>
<feature type="domain" description="Carboxylesterase type B" evidence="1">
    <location>
        <begin position="24"/>
        <end position="496"/>
    </location>
</feature>
<dbReference type="OrthoDB" id="3200163at2759"/>
<dbReference type="Gene3D" id="3.40.50.1820">
    <property type="entry name" value="alpha/beta hydrolase"/>
    <property type="match status" value="1"/>
</dbReference>
<organism evidence="2 3">
    <name type="scientific">Lophiostoma macrostomum CBS 122681</name>
    <dbReference type="NCBI Taxonomy" id="1314788"/>
    <lineage>
        <taxon>Eukaryota</taxon>
        <taxon>Fungi</taxon>
        <taxon>Dikarya</taxon>
        <taxon>Ascomycota</taxon>
        <taxon>Pezizomycotina</taxon>
        <taxon>Dothideomycetes</taxon>
        <taxon>Pleosporomycetidae</taxon>
        <taxon>Pleosporales</taxon>
        <taxon>Lophiostomataceae</taxon>
        <taxon>Lophiostoma</taxon>
    </lineage>
</organism>
<protein>
    <submittedName>
        <fullName evidence="2">Alpha/beta-hydrolase</fullName>
    </submittedName>
</protein>
<dbReference type="PANTHER" id="PTHR11559">
    <property type="entry name" value="CARBOXYLESTERASE"/>
    <property type="match status" value="1"/>
</dbReference>
<sequence>MDDQTPLHHPTLNCTLIGKPSPSTIEYRGLKYASIPARWKESSPNDTLSPTTNGIYNATQFGPSCPQKRGAQAWDLTLVGNTSLPCEQSQGDGEVMHEFECLTVNVTVPRHTKSHGNGNRNTIKSKKLPVFVWVHGGGLSMGTNSWPQYSLAAFVAHSASIGKPVIAVSVNYRVGVLGFLASRELGVDGNLGFKDVANATRWVRRHVGGFGGDAAQVTAAGESAGGIVLSTLMCSREQGLWDRVVVMSGDVTLRKPRAWAWHEELYGEQIKMLGLDGLGKEERIRRLREWDAEAMCQKLPLAQHFCALVDGRWFKEPVDLAVLEDGRRWEHKPGWCREFAVGNTAHDGTILKGRILDNPSAVSLLHTLCTRHLTPSESHTLLSAYNLLPPSISTATSSPPAPSDPQQTIYALLTLVSELRFHLPTLCAHHGWLTTTPPHRSSTRYAFHISNPFPGPFQNLSSHELDVTFLLQNWNHLLSSKQQSAAQDMASAFVRFTYGEGMGEEGKVTVFTDDGVEWLSGEAYDERFRGGREKVLRGIDAVKLWRVAEGWQQVRPDEEEKGRGRAKL</sequence>
<evidence type="ECO:0000259" key="1">
    <source>
        <dbReference type="Pfam" id="PF00135"/>
    </source>
</evidence>
<dbReference type="GO" id="GO:0016787">
    <property type="term" value="F:hydrolase activity"/>
    <property type="evidence" value="ECO:0007669"/>
    <property type="project" value="UniProtKB-KW"/>
</dbReference>
<keyword evidence="3" id="KW-1185">Reference proteome</keyword>
<dbReference type="EMBL" id="MU004288">
    <property type="protein sequence ID" value="KAF2662784.1"/>
    <property type="molecule type" value="Genomic_DNA"/>
</dbReference>
<dbReference type="InterPro" id="IPR050309">
    <property type="entry name" value="Type-B_Carboxylest/Lipase"/>
</dbReference>
<name>A0A6A6TVX4_9PLEO</name>
<keyword evidence="2" id="KW-0378">Hydrolase</keyword>
<dbReference type="SUPFAM" id="SSF53474">
    <property type="entry name" value="alpha/beta-Hydrolases"/>
    <property type="match status" value="1"/>
</dbReference>